<dbReference type="EMBL" id="OBQK01000005">
    <property type="protein sequence ID" value="SOC55647.1"/>
    <property type="molecule type" value="Genomic_DNA"/>
</dbReference>
<evidence type="ECO:0000313" key="1">
    <source>
        <dbReference type="EMBL" id="SOC55647.1"/>
    </source>
</evidence>
<evidence type="ECO:0008006" key="3">
    <source>
        <dbReference type="Google" id="ProtNLM"/>
    </source>
</evidence>
<sequence>MEVRIGVRNVAREVVFESDSTPQQVRSAVTEAMSNGSPLIELEDDKGRTVLVPTAALAYVEIGAQEKGRVGFGTR</sequence>
<dbReference type="RefSeq" id="WP_097188084.1">
    <property type="nucleotide sequence ID" value="NZ_OBQK01000005.1"/>
</dbReference>
<dbReference type="Pfam" id="PF11305">
    <property type="entry name" value="DUF3107"/>
    <property type="match status" value="1"/>
</dbReference>
<name>A0A285VP14_9MICO</name>
<gene>
    <name evidence="1" type="ORF">SAMN05421879_105189</name>
</gene>
<dbReference type="Proteomes" id="UP000219688">
    <property type="component" value="Unassembled WGS sequence"/>
</dbReference>
<accession>A0A285VP14</accession>
<dbReference type="AlphaFoldDB" id="A0A285VP14"/>
<proteinExistence type="predicted"/>
<keyword evidence="2" id="KW-1185">Reference proteome</keyword>
<organism evidence="1 2">
    <name type="scientific">Ornithinimicrobium cerasi</name>
    <dbReference type="NCBI Taxonomy" id="2248773"/>
    <lineage>
        <taxon>Bacteria</taxon>
        <taxon>Bacillati</taxon>
        <taxon>Actinomycetota</taxon>
        <taxon>Actinomycetes</taxon>
        <taxon>Micrococcales</taxon>
        <taxon>Ornithinimicrobiaceae</taxon>
        <taxon>Ornithinimicrobium</taxon>
    </lineage>
</organism>
<protein>
    <recommendedName>
        <fullName evidence="3">ATP-binding protein</fullName>
    </recommendedName>
</protein>
<reference evidence="2" key="1">
    <citation type="submission" date="2017-08" db="EMBL/GenBank/DDBJ databases">
        <authorList>
            <person name="Varghese N."/>
            <person name="Submissions S."/>
        </authorList>
    </citation>
    <scope>NUCLEOTIDE SEQUENCE [LARGE SCALE GENOMIC DNA]</scope>
    <source>
        <strain evidence="2">USBA17B2</strain>
    </source>
</reference>
<evidence type="ECO:0000313" key="2">
    <source>
        <dbReference type="Proteomes" id="UP000219688"/>
    </source>
</evidence>
<dbReference type="InterPro" id="IPR021456">
    <property type="entry name" value="DUF3107"/>
</dbReference>